<dbReference type="EMBL" id="CP064812">
    <property type="protein sequence ID" value="QPG73414.1"/>
    <property type="molecule type" value="Genomic_DNA"/>
</dbReference>
<proteinExistence type="inferred from homology"/>
<dbReference type="InterPro" id="IPR007881">
    <property type="entry name" value="UNC-50"/>
</dbReference>
<dbReference type="AlphaFoldDB" id="A0A875S225"/>
<dbReference type="KEGG" id="bnn:FOA43_000724"/>
<feature type="transmembrane region" description="Helical" evidence="7">
    <location>
        <begin position="258"/>
        <end position="276"/>
    </location>
</feature>
<dbReference type="GeneID" id="62194125"/>
<evidence type="ECO:0000313" key="8">
    <source>
        <dbReference type="EMBL" id="QPG73414.1"/>
    </source>
</evidence>
<evidence type="ECO:0000256" key="1">
    <source>
        <dbReference type="ARBA" id="ARBA00004141"/>
    </source>
</evidence>
<feature type="transmembrane region" description="Helical" evidence="7">
    <location>
        <begin position="227"/>
        <end position="246"/>
    </location>
</feature>
<gene>
    <name evidence="8" type="ORF">FOA43_000724</name>
</gene>
<organism evidence="8 9">
    <name type="scientific">Eeniella nana</name>
    <name type="common">Yeast</name>
    <name type="synonym">Brettanomyces nanus</name>
    <dbReference type="NCBI Taxonomy" id="13502"/>
    <lineage>
        <taxon>Eukaryota</taxon>
        <taxon>Fungi</taxon>
        <taxon>Dikarya</taxon>
        <taxon>Ascomycota</taxon>
        <taxon>Saccharomycotina</taxon>
        <taxon>Pichiomycetes</taxon>
        <taxon>Pichiales</taxon>
        <taxon>Pichiaceae</taxon>
        <taxon>Brettanomyces</taxon>
    </lineage>
</organism>
<evidence type="ECO:0000256" key="3">
    <source>
        <dbReference type="ARBA" id="ARBA00022692"/>
    </source>
</evidence>
<evidence type="ECO:0000256" key="4">
    <source>
        <dbReference type="ARBA" id="ARBA00022989"/>
    </source>
</evidence>
<sequence length="319" mass="36899">MSGLGKPNKSRQPILPLTREDIIGEATPGDTSDDLDSVANSLQSSSNVLTSFAERQNRRSRKRKINESFESRFKIPRYFKRLINVRSLDFETSVWDMINLILKPKQVYKSLYYQKETRDKWSRDDPSFVVLLCGLLTISAVCWGIVFSTGFLGVLKLVLYMVVVDFLLFGAIISSIGWFVANKFLLQSGTTSGFRHNNSYSKWLAKFSIPKHSPIEWAYCFDVHCNSYLMVWVLLYLVQFILLPLLRLENFLSSLIGNTLYLVAMVYYLLITFYGYNTLPFLHKTEYLLSPIPVLALFWLIFSLSGFNIANYMCRSYFR</sequence>
<keyword evidence="5 7" id="KW-0472">Membrane</keyword>
<feature type="transmembrane region" description="Helical" evidence="7">
    <location>
        <begin position="158"/>
        <end position="181"/>
    </location>
</feature>
<dbReference type="GO" id="GO:0000139">
    <property type="term" value="C:Golgi membrane"/>
    <property type="evidence" value="ECO:0007669"/>
    <property type="project" value="TreeGrafter"/>
</dbReference>
<feature type="transmembrane region" description="Helical" evidence="7">
    <location>
        <begin position="128"/>
        <end position="146"/>
    </location>
</feature>
<dbReference type="Pfam" id="PF05216">
    <property type="entry name" value="UNC-50"/>
    <property type="match status" value="1"/>
</dbReference>
<dbReference type="PANTHER" id="PTHR12841">
    <property type="entry name" value="PROTEIN UNC-50 HOMOLOG"/>
    <property type="match status" value="1"/>
</dbReference>
<evidence type="ECO:0000256" key="2">
    <source>
        <dbReference type="ARBA" id="ARBA00006293"/>
    </source>
</evidence>
<evidence type="ECO:0000313" key="9">
    <source>
        <dbReference type="Proteomes" id="UP000662931"/>
    </source>
</evidence>
<protein>
    <submittedName>
        <fullName evidence="8">Uncharacterized protein</fullName>
    </submittedName>
</protein>
<feature type="transmembrane region" description="Helical" evidence="7">
    <location>
        <begin position="288"/>
        <end position="310"/>
    </location>
</feature>
<reference evidence="8" key="1">
    <citation type="submission" date="2020-10" db="EMBL/GenBank/DDBJ databases">
        <authorList>
            <person name="Roach M.J.R."/>
        </authorList>
    </citation>
    <scope>NUCLEOTIDE SEQUENCE</scope>
    <source>
        <strain evidence="8">CBS 1945</strain>
    </source>
</reference>
<keyword evidence="3 7" id="KW-0812">Transmembrane</keyword>
<comment type="similarity">
    <text evidence="2">Belongs to the unc-50 family.</text>
</comment>
<name>A0A875S225_EENNA</name>
<feature type="region of interest" description="Disordered" evidence="6">
    <location>
        <begin position="1"/>
        <end position="34"/>
    </location>
</feature>
<dbReference type="PANTHER" id="PTHR12841:SF6">
    <property type="entry name" value="PROTEIN UNC-50 HOMOLOG"/>
    <property type="match status" value="1"/>
</dbReference>
<evidence type="ECO:0000256" key="6">
    <source>
        <dbReference type="SAM" id="MobiDB-lite"/>
    </source>
</evidence>
<dbReference type="RefSeq" id="XP_038776979.1">
    <property type="nucleotide sequence ID" value="XM_038921051.1"/>
</dbReference>
<dbReference type="OrthoDB" id="10027013at2759"/>
<accession>A0A875S225</accession>
<dbReference type="Proteomes" id="UP000662931">
    <property type="component" value="Chromosome 1"/>
</dbReference>
<keyword evidence="9" id="KW-1185">Reference proteome</keyword>
<evidence type="ECO:0000256" key="7">
    <source>
        <dbReference type="SAM" id="Phobius"/>
    </source>
</evidence>
<evidence type="ECO:0000256" key="5">
    <source>
        <dbReference type="ARBA" id="ARBA00023136"/>
    </source>
</evidence>
<comment type="subcellular location">
    <subcellularLocation>
        <location evidence="1">Membrane</location>
        <topology evidence="1">Multi-pass membrane protein</topology>
    </subcellularLocation>
</comment>
<keyword evidence="4 7" id="KW-1133">Transmembrane helix</keyword>